<dbReference type="SUPFAM" id="SSF141868">
    <property type="entry name" value="EAL domain-like"/>
    <property type="match status" value="1"/>
</dbReference>
<dbReference type="Pfam" id="PF00990">
    <property type="entry name" value="GGDEF"/>
    <property type="match status" value="1"/>
</dbReference>
<dbReference type="InterPro" id="IPR000160">
    <property type="entry name" value="GGDEF_dom"/>
</dbReference>
<dbReference type="PROSITE" id="PS50883">
    <property type="entry name" value="EAL"/>
    <property type="match status" value="1"/>
</dbReference>
<dbReference type="InterPro" id="IPR029787">
    <property type="entry name" value="Nucleotide_cyclase"/>
</dbReference>
<keyword evidence="3" id="KW-0732">Signal</keyword>
<dbReference type="CDD" id="cd01948">
    <property type="entry name" value="EAL"/>
    <property type="match status" value="1"/>
</dbReference>
<dbReference type="Gene3D" id="3.30.70.270">
    <property type="match status" value="1"/>
</dbReference>
<dbReference type="Gene3D" id="3.20.20.450">
    <property type="entry name" value="EAL domain"/>
    <property type="match status" value="1"/>
</dbReference>
<dbReference type="AlphaFoldDB" id="A0A919U6J4"/>
<dbReference type="InterPro" id="IPR035919">
    <property type="entry name" value="EAL_sf"/>
</dbReference>
<dbReference type="PROSITE" id="PS50887">
    <property type="entry name" value="GGDEF"/>
    <property type="match status" value="1"/>
</dbReference>
<keyword evidence="2" id="KW-0812">Transmembrane</keyword>
<dbReference type="NCBIfam" id="TIGR00254">
    <property type="entry name" value="GGDEF"/>
    <property type="match status" value="1"/>
</dbReference>
<evidence type="ECO:0000259" key="5">
    <source>
        <dbReference type="PROSITE" id="PS50887"/>
    </source>
</evidence>
<feature type="transmembrane region" description="Helical" evidence="2">
    <location>
        <begin position="188"/>
        <end position="209"/>
    </location>
</feature>
<name>A0A919U6J4_9CELL</name>
<evidence type="ECO:0000313" key="7">
    <source>
        <dbReference type="Proteomes" id="UP000642125"/>
    </source>
</evidence>
<dbReference type="SMART" id="SM00052">
    <property type="entry name" value="EAL"/>
    <property type="match status" value="1"/>
</dbReference>
<dbReference type="Pfam" id="PF00563">
    <property type="entry name" value="EAL"/>
    <property type="match status" value="1"/>
</dbReference>
<dbReference type="InterPro" id="IPR043128">
    <property type="entry name" value="Rev_trsase/Diguanyl_cyclase"/>
</dbReference>
<keyword evidence="2" id="KW-0472">Membrane</keyword>
<feature type="transmembrane region" description="Helical" evidence="2">
    <location>
        <begin position="31"/>
        <end position="49"/>
    </location>
</feature>
<keyword evidence="7" id="KW-1185">Reference proteome</keyword>
<dbReference type="InterPro" id="IPR050706">
    <property type="entry name" value="Cyclic-di-GMP_PDE-like"/>
</dbReference>
<dbReference type="SUPFAM" id="SSF55073">
    <property type="entry name" value="Nucleotide cyclase"/>
    <property type="match status" value="1"/>
</dbReference>
<dbReference type="PANTHER" id="PTHR33121">
    <property type="entry name" value="CYCLIC DI-GMP PHOSPHODIESTERASE PDEF"/>
    <property type="match status" value="1"/>
</dbReference>
<protein>
    <recommendedName>
        <fullName evidence="8">GGDEF-domain containing protein</fullName>
    </recommendedName>
</protein>
<evidence type="ECO:0000259" key="4">
    <source>
        <dbReference type="PROSITE" id="PS50883"/>
    </source>
</evidence>
<dbReference type="GO" id="GO:0071111">
    <property type="term" value="F:cyclic-guanylate-specific phosphodiesterase activity"/>
    <property type="evidence" value="ECO:0007669"/>
    <property type="project" value="InterPro"/>
</dbReference>
<feature type="transmembrane region" description="Helical" evidence="2">
    <location>
        <begin position="282"/>
        <end position="304"/>
    </location>
</feature>
<evidence type="ECO:0000256" key="2">
    <source>
        <dbReference type="SAM" id="Phobius"/>
    </source>
</evidence>
<proteinExistence type="predicted"/>
<comment type="caution">
    <text evidence="6">The sequence shown here is derived from an EMBL/GenBank/DDBJ whole genome shotgun (WGS) entry which is preliminary data.</text>
</comment>
<feature type="transmembrane region" description="Helical" evidence="2">
    <location>
        <begin position="61"/>
        <end position="79"/>
    </location>
</feature>
<reference evidence="6" key="1">
    <citation type="submission" date="2021-01" db="EMBL/GenBank/DDBJ databases">
        <title>Whole genome shotgun sequence of Cellulomonas pakistanensis NBRC 110800.</title>
        <authorList>
            <person name="Komaki H."/>
            <person name="Tamura T."/>
        </authorList>
    </citation>
    <scope>NUCLEOTIDE SEQUENCE</scope>
    <source>
        <strain evidence="6">NBRC 110800</strain>
    </source>
</reference>
<organism evidence="6 7">
    <name type="scientific">Cellulomonas pakistanensis</name>
    <dbReference type="NCBI Taxonomy" id="992287"/>
    <lineage>
        <taxon>Bacteria</taxon>
        <taxon>Bacillati</taxon>
        <taxon>Actinomycetota</taxon>
        <taxon>Actinomycetes</taxon>
        <taxon>Micrococcales</taxon>
        <taxon>Cellulomonadaceae</taxon>
        <taxon>Cellulomonas</taxon>
    </lineage>
</organism>
<feature type="transmembrane region" description="Helical" evidence="2">
    <location>
        <begin position="255"/>
        <end position="276"/>
    </location>
</feature>
<dbReference type="RefSeq" id="WP_203668355.1">
    <property type="nucleotide sequence ID" value="NZ_BONO01000011.1"/>
</dbReference>
<evidence type="ECO:0000256" key="1">
    <source>
        <dbReference type="SAM" id="MobiDB-lite"/>
    </source>
</evidence>
<feature type="transmembrane region" description="Helical" evidence="2">
    <location>
        <begin position="153"/>
        <end position="176"/>
    </location>
</feature>
<dbReference type="Proteomes" id="UP000642125">
    <property type="component" value="Unassembled WGS sequence"/>
</dbReference>
<gene>
    <name evidence="6" type="ORF">Cpa01nite_17060</name>
</gene>
<feature type="region of interest" description="Disordered" evidence="1">
    <location>
        <begin position="474"/>
        <end position="497"/>
    </location>
</feature>
<feature type="transmembrane region" description="Helical" evidence="2">
    <location>
        <begin position="91"/>
        <end position="109"/>
    </location>
</feature>
<evidence type="ECO:0000313" key="6">
    <source>
        <dbReference type="EMBL" id="GIG36325.1"/>
    </source>
</evidence>
<accession>A0A919U6J4</accession>
<keyword evidence="2" id="KW-1133">Transmembrane helix</keyword>
<dbReference type="SMART" id="SM00267">
    <property type="entry name" value="GGDEF"/>
    <property type="match status" value="1"/>
</dbReference>
<feature type="domain" description="EAL" evidence="4">
    <location>
        <begin position="500"/>
        <end position="754"/>
    </location>
</feature>
<feature type="domain" description="GGDEF" evidence="5">
    <location>
        <begin position="347"/>
        <end position="477"/>
    </location>
</feature>
<dbReference type="InterPro" id="IPR001633">
    <property type="entry name" value="EAL_dom"/>
</dbReference>
<dbReference type="EMBL" id="BONO01000011">
    <property type="protein sequence ID" value="GIG36325.1"/>
    <property type="molecule type" value="Genomic_DNA"/>
</dbReference>
<feature type="transmembrane region" description="Helical" evidence="2">
    <location>
        <begin position="215"/>
        <end position="234"/>
    </location>
</feature>
<sequence>MLQRASLVRLAVVVAALLVHAALPAGTVRDVLYVAVGAVCAARAARAAARIAGPQRRAWQLLALGLAAWVLGDLAWTVLERGLGVEPFPSVADIAYVASYPLLAVGLVRAFPAPRGRRPTWLLDAFLVTSGALLVLWVLVLEPTLAGWHDDPLGTAVGAAYPAGDAVLLLVLARAATASGARPPALRLSIWGVLAILVADELFLLAPGWPPLEERVHLVDSLWLAGYVLLAAAARHASAGQVAPPREEGDLSTRYLVLVAVSVCVLPGTLAVETLGGGPVHLVEVCLAATAVIAAFLLRFIGVLRALQRQNTRLEHLAVTDPLTGLANATGLARRLAAGPGDAPAGTVPAVLLVALDGYRDAAETLGHVVSDDLLREVGVALRREAGPAATPARLGREVFAVALDVAGPDAAEALARTLVAGLAAPVPVRGLDLPVRPLAGVAVAAARPAAADELVARADAALAAARRRDDRVAVDATPSAAPGLVPSPRAGAPAPRPREADLLRRLPAAAADGELVVHFQPLVSVAGGRVEGAEALVRWQHPEHGLLGPDAFVPAAERTGLVRPVTLHVLDVALAQCARWRAAGSAGFAVSVNVSAHDLDDPRLVADVRDALRRHGLPADALGLEVTETMAMRDAAQAGRTLRALDACGVHLAVDDYGVGYGSLDYLRGLPFSVLKVDRAFVAPAVEDRVCAEILRSTVDLGHALGMRVVAEGVEDERTLALLRGLGCDAAQGWALGRPGPAEVLDARLRAVAPVN</sequence>
<dbReference type="PANTHER" id="PTHR33121:SF70">
    <property type="entry name" value="SIGNALING PROTEIN YKOW"/>
    <property type="match status" value="1"/>
</dbReference>
<evidence type="ECO:0008006" key="8">
    <source>
        <dbReference type="Google" id="ProtNLM"/>
    </source>
</evidence>
<feature type="chain" id="PRO_5037172507" description="GGDEF-domain containing protein" evidence="3">
    <location>
        <begin position="22"/>
        <end position="757"/>
    </location>
</feature>
<feature type="transmembrane region" description="Helical" evidence="2">
    <location>
        <begin position="121"/>
        <end position="141"/>
    </location>
</feature>
<feature type="signal peptide" evidence="3">
    <location>
        <begin position="1"/>
        <end position="21"/>
    </location>
</feature>
<evidence type="ECO:0000256" key="3">
    <source>
        <dbReference type="SAM" id="SignalP"/>
    </source>
</evidence>